<protein>
    <submittedName>
        <fullName evidence="2">Acyl carrier protein</fullName>
    </submittedName>
</protein>
<accession>A0A923NKQ6</accession>
<dbReference type="Gene3D" id="1.10.1200.10">
    <property type="entry name" value="ACP-like"/>
    <property type="match status" value="1"/>
</dbReference>
<dbReference type="Pfam" id="PF00550">
    <property type="entry name" value="PP-binding"/>
    <property type="match status" value="1"/>
</dbReference>
<gene>
    <name evidence="2" type="ORF">H9L42_07890</name>
</gene>
<comment type="caution">
    <text evidence="2">The sequence shown here is derived from an EMBL/GenBank/DDBJ whole genome shotgun (WGS) entry which is preliminary data.</text>
</comment>
<dbReference type="Proteomes" id="UP000602647">
    <property type="component" value="Unassembled WGS sequence"/>
</dbReference>
<name>A0A923NKQ6_9FIRM</name>
<dbReference type="InterPro" id="IPR036736">
    <property type="entry name" value="ACP-like_sf"/>
</dbReference>
<sequence length="103" mass="11929">MRELTAEVKEAMKKEVYDFFAEESDRPAEEITDSLSVMEDLDGDSLMFVELVEMLKGQYNLDIQLQTVGKYLLKHPADTVGEVIETLYLVYQYENGIVELERE</sequence>
<dbReference type="AlphaFoldDB" id="A0A923NKQ6"/>
<dbReference type="SUPFAM" id="SSF47336">
    <property type="entry name" value="ACP-like"/>
    <property type="match status" value="1"/>
</dbReference>
<dbReference type="InterPro" id="IPR009081">
    <property type="entry name" value="PP-bd_ACP"/>
</dbReference>
<evidence type="ECO:0000259" key="1">
    <source>
        <dbReference type="PROSITE" id="PS50075"/>
    </source>
</evidence>
<feature type="domain" description="Carrier" evidence="1">
    <location>
        <begin position="3"/>
        <end position="91"/>
    </location>
</feature>
<dbReference type="PROSITE" id="PS50075">
    <property type="entry name" value="CARRIER"/>
    <property type="match status" value="1"/>
</dbReference>
<proteinExistence type="predicted"/>
<dbReference type="EMBL" id="JACRYT010000006">
    <property type="protein sequence ID" value="MBC6679746.1"/>
    <property type="molecule type" value="Genomic_DNA"/>
</dbReference>
<reference evidence="2" key="1">
    <citation type="submission" date="2020-08" db="EMBL/GenBank/DDBJ databases">
        <title>Genome public.</title>
        <authorList>
            <person name="Liu C."/>
            <person name="Sun Q."/>
        </authorList>
    </citation>
    <scope>NUCLEOTIDE SEQUENCE</scope>
    <source>
        <strain evidence="2">BX12</strain>
    </source>
</reference>
<evidence type="ECO:0000313" key="3">
    <source>
        <dbReference type="Proteomes" id="UP000602647"/>
    </source>
</evidence>
<evidence type="ECO:0000313" key="2">
    <source>
        <dbReference type="EMBL" id="MBC6679746.1"/>
    </source>
</evidence>
<organism evidence="2 3">
    <name type="scientific">Zhenpiania hominis</name>
    <dbReference type="NCBI Taxonomy" id="2763644"/>
    <lineage>
        <taxon>Bacteria</taxon>
        <taxon>Bacillati</taxon>
        <taxon>Bacillota</taxon>
        <taxon>Clostridia</taxon>
        <taxon>Peptostreptococcales</taxon>
        <taxon>Anaerovoracaceae</taxon>
        <taxon>Zhenpiania</taxon>
    </lineage>
</organism>
<dbReference type="RefSeq" id="WP_187302850.1">
    <property type="nucleotide sequence ID" value="NZ_CBCTQH010000017.1"/>
</dbReference>
<keyword evidence="3" id="KW-1185">Reference proteome</keyword>